<feature type="compositionally biased region" description="Basic and acidic residues" evidence="9">
    <location>
        <begin position="281"/>
        <end position="293"/>
    </location>
</feature>
<feature type="compositionally biased region" description="Acidic residues" evidence="9">
    <location>
        <begin position="470"/>
        <end position="491"/>
    </location>
</feature>
<evidence type="ECO:0000256" key="2">
    <source>
        <dbReference type="ARBA" id="ARBA00022723"/>
    </source>
</evidence>
<dbReference type="STRING" id="188477.A0A3S0ZPM9"/>
<keyword evidence="3" id="KW-0677">Repeat</keyword>
<feature type="region of interest" description="Disordered" evidence="9">
    <location>
        <begin position="319"/>
        <end position="390"/>
    </location>
</feature>
<dbReference type="GO" id="GO:0000981">
    <property type="term" value="F:DNA-binding transcription factor activity, RNA polymerase II-specific"/>
    <property type="evidence" value="ECO:0007669"/>
    <property type="project" value="TreeGrafter"/>
</dbReference>
<feature type="region of interest" description="Disordered" evidence="9">
    <location>
        <begin position="459"/>
        <end position="548"/>
    </location>
</feature>
<dbReference type="EMBL" id="RQTK01000225">
    <property type="protein sequence ID" value="RUS83919.1"/>
    <property type="molecule type" value="Genomic_DNA"/>
</dbReference>
<dbReference type="GO" id="GO:0005634">
    <property type="term" value="C:nucleus"/>
    <property type="evidence" value="ECO:0007669"/>
    <property type="project" value="UniProtKB-SubCell"/>
</dbReference>
<evidence type="ECO:0000256" key="4">
    <source>
        <dbReference type="ARBA" id="ARBA00022771"/>
    </source>
</evidence>
<feature type="compositionally biased region" description="Basic and acidic residues" evidence="9">
    <location>
        <begin position="359"/>
        <end position="373"/>
    </location>
</feature>
<dbReference type="GO" id="GO:0000978">
    <property type="term" value="F:RNA polymerase II cis-regulatory region sequence-specific DNA binding"/>
    <property type="evidence" value="ECO:0007669"/>
    <property type="project" value="TreeGrafter"/>
</dbReference>
<evidence type="ECO:0000256" key="7">
    <source>
        <dbReference type="ARBA" id="ARBA00023242"/>
    </source>
</evidence>
<evidence type="ECO:0000256" key="5">
    <source>
        <dbReference type="ARBA" id="ARBA00022833"/>
    </source>
</evidence>
<keyword evidence="2" id="KW-0479">Metal-binding</keyword>
<feature type="compositionally biased region" description="Acidic residues" evidence="9">
    <location>
        <begin position="248"/>
        <end position="262"/>
    </location>
</feature>
<protein>
    <recommendedName>
        <fullName evidence="10">C2H2-type domain-containing protein</fullName>
    </recommendedName>
</protein>
<dbReference type="PANTHER" id="PTHR24391:SF18">
    <property type="entry name" value="EG:115C2.6 PROTEIN"/>
    <property type="match status" value="1"/>
</dbReference>
<comment type="caution">
    <text evidence="11">The sequence shown here is derived from an EMBL/GenBank/DDBJ whole genome shotgun (WGS) entry which is preliminary data.</text>
</comment>
<organism evidence="11 12">
    <name type="scientific">Elysia chlorotica</name>
    <name type="common">Eastern emerald elysia</name>
    <name type="synonym">Sea slug</name>
    <dbReference type="NCBI Taxonomy" id="188477"/>
    <lineage>
        <taxon>Eukaryota</taxon>
        <taxon>Metazoa</taxon>
        <taxon>Spiralia</taxon>
        <taxon>Lophotrochozoa</taxon>
        <taxon>Mollusca</taxon>
        <taxon>Gastropoda</taxon>
        <taxon>Heterobranchia</taxon>
        <taxon>Euthyneura</taxon>
        <taxon>Panpulmonata</taxon>
        <taxon>Sacoglossa</taxon>
        <taxon>Placobranchoidea</taxon>
        <taxon>Plakobranchidae</taxon>
        <taxon>Elysia</taxon>
    </lineage>
</organism>
<keyword evidence="6" id="KW-0238">DNA-binding</keyword>
<evidence type="ECO:0000313" key="11">
    <source>
        <dbReference type="EMBL" id="RUS83919.1"/>
    </source>
</evidence>
<feature type="domain" description="C2H2-type" evidence="10">
    <location>
        <begin position="397"/>
        <end position="425"/>
    </location>
</feature>
<feature type="compositionally biased region" description="Acidic residues" evidence="9">
    <location>
        <begin position="326"/>
        <end position="340"/>
    </location>
</feature>
<feature type="compositionally biased region" description="Low complexity" evidence="9">
    <location>
        <begin position="971"/>
        <end position="1017"/>
    </location>
</feature>
<dbReference type="SUPFAM" id="SSF57667">
    <property type="entry name" value="beta-beta-alpha zinc fingers"/>
    <property type="match status" value="1"/>
</dbReference>
<evidence type="ECO:0000256" key="9">
    <source>
        <dbReference type="SAM" id="MobiDB-lite"/>
    </source>
</evidence>
<evidence type="ECO:0000259" key="10">
    <source>
        <dbReference type="PROSITE" id="PS50157"/>
    </source>
</evidence>
<dbReference type="InterPro" id="IPR051574">
    <property type="entry name" value="ZnF_E-box_Homeobox"/>
</dbReference>
<evidence type="ECO:0000256" key="8">
    <source>
        <dbReference type="PROSITE-ProRule" id="PRU00042"/>
    </source>
</evidence>
<dbReference type="AlphaFoldDB" id="A0A3S0ZPM9"/>
<dbReference type="InterPro" id="IPR036236">
    <property type="entry name" value="Znf_C2H2_sf"/>
</dbReference>
<keyword evidence="4 8" id="KW-0863">Zinc-finger</keyword>
<feature type="compositionally biased region" description="Low complexity" evidence="9">
    <location>
        <begin position="529"/>
        <end position="538"/>
    </location>
</feature>
<feature type="region of interest" description="Disordered" evidence="9">
    <location>
        <begin position="784"/>
        <end position="871"/>
    </location>
</feature>
<evidence type="ECO:0000256" key="6">
    <source>
        <dbReference type="ARBA" id="ARBA00023125"/>
    </source>
</evidence>
<keyword evidence="12" id="KW-1185">Reference proteome</keyword>
<dbReference type="GO" id="GO:0008270">
    <property type="term" value="F:zinc ion binding"/>
    <property type="evidence" value="ECO:0007669"/>
    <property type="project" value="UniProtKB-KW"/>
</dbReference>
<feature type="region of interest" description="Disordered" evidence="9">
    <location>
        <begin position="971"/>
        <end position="1018"/>
    </location>
</feature>
<reference evidence="11 12" key="1">
    <citation type="submission" date="2019-01" db="EMBL/GenBank/DDBJ databases">
        <title>A draft genome assembly of the solar-powered sea slug Elysia chlorotica.</title>
        <authorList>
            <person name="Cai H."/>
            <person name="Li Q."/>
            <person name="Fang X."/>
            <person name="Li J."/>
            <person name="Curtis N.E."/>
            <person name="Altenburger A."/>
            <person name="Shibata T."/>
            <person name="Feng M."/>
            <person name="Maeda T."/>
            <person name="Schwartz J.A."/>
            <person name="Shigenobu S."/>
            <person name="Lundholm N."/>
            <person name="Nishiyama T."/>
            <person name="Yang H."/>
            <person name="Hasebe M."/>
            <person name="Li S."/>
            <person name="Pierce S.K."/>
            <person name="Wang J."/>
        </authorList>
    </citation>
    <scope>NUCLEOTIDE SEQUENCE [LARGE SCALE GENOMIC DNA]</scope>
    <source>
        <strain evidence="11">EC2010</strain>
        <tissue evidence="11">Whole organism of an adult</tissue>
    </source>
</reference>
<dbReference type="Proteomes" id="UP000271974">
    <property type="component" value="Unassembled WGS sequence"/>
</dbReference>
<dbReference type="PROSITE" id="PS00028">
    <property type="entry name" value="ZINC_FINGER_C2H2_1"/>
    <property type="match status" value="2"/>
</dbReference>
<gene>
    <name evidence="11" type="ORF">EGW08_008333</name>
</gene>
<dbReference type="GO" id="GO:0045892">
    <property type="term" value="P:negative regulation of DNA-templated transcription"/>
    <property type="evidence" value="ECO:0007669"/>
    <property type="project" value="UniProtKB-ARBA"/>
</dbReference>
<feature type="compositionally biased region" description="Basic and acidic residues" evidence="9">
    <location>
        <begin position="492"/>
        <end position="504"/>
    </location>
</feature>
<dbReference type="Gene3D" id="3.30.160.60">
    <property type="entry name" value="Classic Zinc Finger"/>
    <property type="match status" value="1"/>
</dbReference>
<evidence type="ECO:0000313" key="12">
    <source>
        <dbReference type="Proteomes" id="UP000271974"/>
    </source>
</evidence>
<proteinExistence type="predicted"/>
<accession>A0A3S0ZPM9</accession>
<comment type="subcellular location">
    <subcellularLocation>
        <location evidence="1">Nucleus</location>
    </subcellularLocation>
</comment>
<dbReference type="PROSITE" id="PS50157">
    <property type="entry name" value="ZINC_FINGER_C2H2_2"/>
    <property type="match status" value="1"/>
</dbReference>
<name>A0A3S0ZPM9_ELYCH</name>
<feature type="region of interest" description="Disordered" evidence="9">
    <location>
        <begin position="242"/>
        <end position="293"/>
    </location>
</feature>
<keyword evidence="5" id="KW-0862">Zinc</keyword>
<feature type="compositionally biased region" description="Low complexity" evidence="9">
    <location>
        <begin position="840"/>
        <end position="859"/>
    </location>
</feature>
<feature type="region of interest" description="Disordered" evidence="9">
    <location>
        <begin position="561"/>
        <end position="689"/>
    </location>
</feature>
<feature type="compositionally biased region" description="Polar residues" evidence="9">
    <location>
        <begin position="641"/>
        <end position="653"/>
    </location>
</feature>
<feature type="compositionally biased region" description="Basic and acidic residues" evidence="9">
    <location>
        <begin position="790"/>
        <end position="800"/>
    </location>
</feature>
<dbReference type="PANTHER" id="PTHR24391">
    <property type="entry name" value="HISTONE H4 TRANSCRIPTION FACTOR-RELATED"/>
    <property type="match status" value="1"/>
</dbReference>
<dbReference type="InterPro" id="IPR013087">
    <property type="entry name" value="Znf_C2H2_type"/>
</dbReference>
<feature type="compositionally biased region" description="Low complexity" evidence="9">
    <location>
        <begin position="666"/>
        <end position="675"/>
    </location>
</feature>
<feature type="compositionally biased region" description="Basic residues" evidence="9">
    <location>
        <begin position="593"/>
        <end position="604"/>
    </location>
</feature>
<evidence type="ECO:0000256" key="3">
    <source>
        <dbReference type="ARBA" id="ARBA00022737"/>
    </source>
</evidence>
<dbReference type="SMART" id="SM00355">
    <property type="entry name" value="ZnF_C2H2"/>
    <property type="match status" value="6"/>
</dbReference>
<dbReference type="OrthoDB" id="10039931at2759"/>
<keyword evidence="7" id="KW-0539">Nucleus</keyword>
<sequence length="1049" mass="116401">MPPSNDDEDGAEPSKNKKVLRKAVDTDFRYVCEWCDCTHETGSMNEFNHHVGLHRRAYTQHCGPSAEQGEEEFIFYCQWRDCQSQIEGKVDDFARHLFYHTFHQYLKFLGQHIQTVDGMEPCGLGSLSRNMIPELPEKLMCRWQDCNMVYDNPYIFYSHVAHHSEEIPKKKTKQPFVCCKTVFKSWYKIREHMRSHTQAKVVACPTCGGLFANNTRFIDHLMRQVQTADLRIHWNTGLHCKTEAAEGEKDDTQEDEEEEEGGAEGNGGDDQNSSGKSGNRRRSEAGAKDGEKSDALKVSFRAKTAADLRIHWNTGLHCKTEAAEGEKDDTQEDEEEEEGGAEGNGGDDQNSSGKSGNRRRSEAGAKDGEKSDALKVSFRFPKSKQNLPGEKLNQPLFQCHVCERKYRRGHMLTRHLKEIHSYSWPSGHRRFRYKLHEDGFWRLQTVRFESMEVSQQLLGQKIIPSRPGSDDDDEEGEEQEEEKEEEEENTSDDSHRLAIDDGVKSPRKRARADSTNRRHSKRTSRVALSESEIPQSESPEAETETYPAACVKVTTRIVQCERDSDPVLSDKVITSSTVRKSPNKDPESITGTHTRHAGRIRRKSAVAPTEATRDESGDGQMEGCSENLSGKKRRRSAFGNDGSSNHAVDSATSPDCDRPVKRGRSVVETSTSRSSPAKSLGAGRRGSRRQSLISLAAAAAGLSTLEDQTDEADGVHFSMPSMEDLSSALTVTNSEAENHDPALSRGTCRISEPRIAEDRQAGVKTRHRKARATATLTNISVTSNASDAADGGKKAVDGRPVRKSRALPSRFASRRGVLENPLPPHSSSSTSPPSNPVEISNRTSLTASSSSACSPKTGADGNGGRTTTTTTIKDLSPTAASTTSCSHSAVAMATQCVEGGEFGAALDEGETTSVCATPHYGTDTDFSEYNPDSPCSSTSVYSINPQYVRQLRQRLHQQQQQQQEEQLQQHQQQQQQQLQQQQQQQHSKKNNYNSSSSSSSSKKSNYNSSSRSSTNYNKKYKKSSNNFIINPCSSNNRTGFMVASKVLSL</sequence>
<evidence type="ECO:0000256" key="1">
    <source>
        <dbReference type="ARBA" id="ARBA00004123"/>
    </source>
</evidence>